<dbReference type="GeneID" id="95378428"/>
<reference evidence="8 9" key="1">
    <citation type="submission" date="2018-01" db="EMBL/GenBank/DDBJ databases">
        <title>The whole genome sequencing and assembly of Paenibacillus chitinolyticus KCCM 41400 strain.</title>
        <authorList>
            <person name="Kim J.-Y."/>
            <person name="Park M.-K."/>
            <person name="Lee Y.-J."/>
            <person name="Yi H."/>
            <person name="Bahn Y.-S."/>
            <person name="Kim J.F."/>
            <person name="Lee D.-W."/>
        </authorList>
    </citation>
    <scope>NUCLEOTIDE SEQUENCE [LARGE SCALE GENOMIC DNA]</scope>
    <source>
        <strain evidence="8 9">KCCM 41400</strain>
    </source>
</reference>
<dbReference type="Proteomes" id="UP001527202">
    <property type="component" value="Unassembled WGS sequence"/>
</dbReference>
<evidence type="ECO:0000256" key="4">
    <source>
        <dbReference type="ARBA" id="ARBA00023163"/>
    </source>
</evidence>
<evidence type="ECO:0000256" key="1">
    <source>
        <dbReference type="ARBA" id="ARBA00023012"/>
    </source>
</evidence>
<dbReference type="SMART" id="SM01043">
    <property type="entry name" value="BTAD"/>
    <property type="match status" value="1"/>
</dbReference>
<dbReference type="GO" id="GO:0000160">
    <property type="term" value="P:phosphorelay signal transduction system"/>
    <property type="evidence" value="ECO:0007669"/>
    <property type="project" value="UniProtKB-KW"/>
</dbReference>
<dbReference type="Gene3D" id="1.25.40.10">
    <property type="entry name" value="Tetratricopeptide repeat domain"/>
    <property type="match status" value="1"/>
</dbReference>
<dbReference type="SMART" id="SM00448">
    <property type="entry name" value="REC"/>
    <property type="match status" value="1"/>
</dbReference>
<dbReference type="SUPFAM" id="SSF52172">
    <property type="entry name" value="CheY-like"/>
    <property type="match status" value="1"/>
</dbReference>
<keyword evidence="10" id="KW-1185">Reference proteome</keyword>
<evidence type="ECO:0000313" key="10">
    <source>
        <dbReference type="Proteomes" id="UP001527202"/>
    </source>
</evidence>
<dbReference type="SUPFAM" id="SSF48452">
    <property type="entry name" value="TPR-like"/>
    <property type="match status" value="1"/>
</dbReference>
<name>A0A410X3E3_9BACL</name>
<dbReference type="Pfam" id="PF00072">
    <property type="entry name" value="Response_reg"/>
    <property type="match status" value="1"/>
</dbReference>
<dbReference type="InterPro" id="IPR016032">
    <property type="entry name" value="Sig_transdc_resp-reg_C-effctor"/>
</dbReference>
<evidence type="ECO:0000256" key="3">
    <source>
        <dbReference type="ARBA" id="ARBA00023125"/>
    </source>
</evidence>
<organism evidence="8 9">
    <name type="scientific">Paenibacillus chitinolyticus</name>
    <dbReference type="NCBI Taxonomy" id="79263"/>
    <lineage>
        <taxon>Bacteria</taxon>
        <taxon>Bacillati</taxon>
        <taxon>Bacillota</taxon>
        <taxon>Bacilli</taxon>
        <taxon>Bacillales</taxon>
        <taxon>Paenibacillaceae</taxon>
        <taxon>Paenibacillus</taxon>
    </lineage>
</organism>
<dbReference type="Gene3D" id="1.10.10.10">
    <property type="entry name" value="Winged helix-like DNA-binding domain superfamily/Winged helix DNA-binding domain"/>
    <property type="match status" value="1"/>
</dbReference>
<keyword evidence="3" id="KW-0238">DNA-binding</keyword>
<dbReference type="PANTHER" id="PTHR35807:SF2">
    <property type="entry name" value="TRANSCRIPTIONAL ACTIVATOR DOMAIN"/>
    <property type="match status" value="1"/>
</dbReference>
<dbReference type="Proteomes" id="UP000288943">
    <property type="component" value="Chromosome"/>
</dbReference>
<evidence type="ECO:0000313" key="9">
    <source>
        <dbReference type="Proteomes" id="UP000288943"/>
    </source>
</evidence>
<dbReference type="AlphaFoldDB" id="A0A410X3E3"/>
<accession>A0A410X3E3</accession>
<dbReference type="EMBL" id="CP026520">
    <property type="protein sequence ID" value="QAV21111.1"/>
    <property type="molecule type" value="Genomic_DNA"/>
</dbReference>
<dbReference type="InterPro" id="IPR005158">
    <property type="entry name" value="BTAD"/>
</dbReference>
<dbReference type="InterPro" id="IPR011990">
    <property type="entry name" value="TPR-like_helical_dom_sf"/>
</dbReference>
<dbReference type="Gene3D" id="3.40.50.2300">
    <property type="match status" value="1"/>
</dbReference>
<dbReference type="SUPFAM" id="SSF46894">
    <property type="entry name" value="C-terminal effector domain of the bipartite response regulators"/>
    <property type="match status" value="1"/>
</dbReference>
<evidence type="ECO:0000259" key="6">
    <source>
        <dbReference type="PROSITE" id="PS50110"/>
    </source>
</evidence>
<dbReference type="InterPro" id="IPR036388">
    <property type="entry name" value="WH-like_DNA-bd_sf"/>
</dbReference>
<dbReference type="OrthoDB" id="3190595at2"/>
<dbReference type="InterPro" id="IPR001789">
    <property type="entry name" value="Sig_transdc_resp-reg_receiver"/>
</dbReference>
<dbReference type="PANTHER" id="PTHR35807">
    <property type="entry name" value="TRANSCRIPTIONAL REGULATOR REDD-RELATED"/>
    <property type="match status" value="1"/>
</dbReference>
<dbReference type="Pfam" id="PF03704">
    <property type="entry name" value="BTAD"/>
    <property type="match status" value="1"/>
</dbReference>
<protein>
    <submittedName>
        <fullName evidence="7 8">Response regulator</fullName>
    </submittedName>
</protein>
<dbReference type="GO" id="GO:0006355">
    <property type="term" value="P:regulation of DNA-templated transcription"/>
    <property type="evidence" value="ECO:0007669"/>
    <property type="project" value="InterPro"/>
</dbReference>
<evidence type="ECO:0000313" key="8">
    <source>
        <dbReference type="EMBL" id="QAV21111.1"/>
    </source>
</evidence>
<feature type="modified residue" description="4-aspartylphosphate" evidence="5">
    <location>
        <position position="53"/>
    </location>
</feature>
<dbReference type="RefSeq" id="WP_042235842.1">
    <property type="nucleotide sequence ID" value="NZ_CP026520.1"/>
</dbReference>
<evidence type="ECO:0000256" key="2">
    <source>
        <dbReference type="ARBA" id="ARBA00023015"/>
    </source>
</evidence>
<evidence type="ECO:0000313" key="7">
    <source>
        <dbReference type="EMBL" id="MCY9596716.1"/>
    </source>
</evidence>
<keyword evidence="1" id="KW-0902">Two-component regulatory system</keyword>
<feature type="domain" description="Response regulatory" evidence="6">
    <location>
        <begin position="2"/>
        <end position="116"/>
    </location>
</feature>
<dbReference type="PROSITE" id="PS50110">
    <property type="entry name" value="RESPONSE_REGULATORY"/>
    <property type="match status" value="1"/>
</dbReference>
<dbReference type="KEGG" id="pchi:PC41400_26925"/>
<dbReference type="GO" id="GO:0003677">
    <property type="term" value="F:DNA binding"/>
    <property type="evidence" value="ECO:0007669"/>
    <property type="project" value="UniProtKB-KW"/>
</dbReference>
<evidence type="ECO:0000256" key="5">
    <source>
        <dbReference type="PROSITE-ProRule" id="PRU00169"/>
    </source>
</evidence>
<reference evidence="7 10" key="2">
    <citation type="submission" date="2022-05" db="EMBL/GenBank/DDBJ databases">
        <title>Genome Sequencing of Bee-Associated Microbes.</title>
        <authorList>
            <person name="Dunlap C."/>
        </authorList>
    </citation>
    <scope>NUCLEOTIDE SEQUENCE [LARGE SCALE GENOMIC DNA]</scope>
    <source>
        <strain evidence="7 10">NRRL B-23120</strain>
    </source>
</reference>
<dbReference type="InterPro" id="IPR011006">
    <property type="entry name" value="CheY-like_superfamily"/>
</dbReference>
<gene>
    <name evidence="7" type="ORF">M5X16_13120</name>
    <name evidence="8" type="ORF">PC41400_26925</name>
</gene>
<dbReference type="InterPro" id="IPR051677">
    <property type="entry name" value="AfsR-DnrI-RedD_regulator"/>
</dbReference>
<keyword evidence="5" id="KW-0597">Phosphoprotein</keyword>
<proteinExistence type="predicted"/>
<dbReference type="EMBL" id="JAMDMJ010000014">
    <property type="protein sequence ID" value="MCY9596716.1"/>
    <property type="molecule type" value="Genomic_DNA"/>
</dbReference>
<keyword evidence="2" id="KW-0805">Transcription regulation</keyword>
<sequence>MKAILIDDEKPALIQMERLLRTDGRMEVTGMYTQARHGLEHMTAEKADIVFLDIEMPEMNGLEAAENLYRLNPEAQIVYVTAYNDYAIEAFELGAIDYLLKPVDPERFAKTVSRLESRLSQLQAVRREAAPSGEPSVLCFKQLSLTGGPGTGGSLRWRTQKAQELFAFLVHHRSKRVAKDVILETLWPELSLDKAVTQLHTSVYQVRKMLKAWGIGAGIDYSHDSYRFTGDGFRTDVDLFLTAASSGEITSREQWRRLDQALQLYRGDYLEEHDYFWAKSYRAQLLGQYIQASLLASAYEVSAGQTHSALRRLELLQKKEPFSEEICRAGMEVHAGLGDKLSLKKHYEAFASALREELGSEPGRETTNLYRHLMQSI</sequence>
<keyword evidence="4" id="KW-0804">Transcription</keyword>